<dbReference type="Proteomes" id="UP001369247">
    <property type="component" value="Unassembled WGS sequence"/>
</dbReference>
<keyword evidence="2" id="KW-1185">Reference proteome</keyword>
<gene>
    <name evidence="1" type="ORF">U2150_01905</name>
</gene>
<comment type="caution">
    <text evidence="1">The sequence shown here is derived from an EMBL/GenBank/DDBJ whole genome shotgun (WGS) entry which is preliminary data.</text>
</comment>
<sequence length="124" mass="15037">MENVIKYEENTDLVERLAAAYNVRAIIFANYAEYYEHTEQDMVDYIKYIYNTLNNIYRQINYTVNSMDNHQVMNKEEFEYLRELFRDSSVFIQLFDNKENKKVELPVQIIDGHIGYHYPLLNLF</sequence>
<reference evidence="1 2" key="1">
    <citation type="submission" date="2023-12" db="EMBL/GenBank/DDBJ databases">
        <title>Phenotypic and Genomic Characterization of Methanothermobacter wolfeii Strain BSEL, a CO2-Capturing Archaeon with Minimal Nutrient Requirements.</title>
        <authorList>
            <person name="Ale Enriquez F."/>
            <person name="Ahring B.K."/>
        </authorList>
    </citation>
    <scope>NUCLEOTIDE SEQUENCE [LARGE SCALE GENOMIC DNA]</scope>
    <source>
        <strain evidence="1 2">BSEL-1</strain>
    </source>
</reference>
<dbReference type="RefSeq" id="WP_340222302.1">
    <property type="nucleotide sequence ID" value="NZ_JAXUHJ010000003.1"/>
</dbReference>
<evidence type="ECO:0000313" key="2">
    <source>
        <dbReference type="Proteomes" id="UP001369247"/>
    </source>
</evidence>
<name>A0ABU8TT71_METWO</name>
<protein>
    <submittedName>
        <fullName evidence="1">Uncharacterized protein</fullName>
    </submittedName>
</protein>
<dbReference type="EMBL" id="JAXUHJ010000003">
    <property type="protein sequence ID" value="MEJ8542251.1"/>
    <property type="molecule type" value="Genomic_DNA"/>
</dbReference>
<proteinExistence type="predicted"/>
<accession>A0ABU8TT71</accession>
<organism evidence="1 2">
    <name type="scientific">Methanothermobacter wolfeii</name>
    <name type="common">Methanobacterium wolfei</name>
    <dbReference type="NCBI Taxonomy" id="145261"/>
    <lineage>
        <taxon>Archaea</taxon>
        <taxon>Methanobacteriati</taxon>
        <taxon>Methanobacteriota</taxon>
        <taxon>Methanomada group</taxon>
        <taxon>Methanobacteria</taxon>
        <taxon>Methanobacteriales</taxon>
        <taxon>Methanobacteriaceae</taxon>
        <taxon>Methanothermobacter</taxon>
    </lineage>
</organism>
<evidence type="ECO:0000313" key="1">
    <source>
        <dbReference type="EMBL" id="MEJ8542251.1"/>
    </source>
</evidence>